<dbReference type="SUPFAM" id="SSF141868">
    <property type="entry name" value="EAL domain-like"/>
    <property type="match status" value="1"/>
</dbReference>
<dbReference type="Pfam" id="PF00563">
    <property type="entry name" value="EAL"/>
    <property type="match status" value="1"/>
</dbReference>
<feature type="domain" description="GGDEF" evidence="9">
    <location>
        <begin position="393"/>
        <end position="540"/>
    </location>
</feature>
<dbReference type="AlphaFoldDB" id="A0A0L6TVX6"/>
<keyword evidence="2" id="KW-1003">Cell membrane</keyword>
<dbReference type="EMBL" id="LGYO01000062">
    <property type="protein sequence ID" value="KNZ40411.1"/>
    <property type="molecule type" value="Genomic_DNA"/>
</dbReference>
<evidence type="ECO:0000313" key="10">
    <source>
        <dbReference type="EMBL" id="KNZ40411.1"/>
    </source>
</evidence>
<dbReference type="Gene3D" id="6.10.340.10">
    <property type="match status" value="1"/>
</dbReference>
<dbReference type="Pfam" id="PF17202">
    <property type="entry name" value="sCache_3_3"/>
    <property type="match status" value="1"/>
</dbReference>
<dbReference type="Gene3D" id="3.30.70.270">
    <property type="match status" value="1"/>
</dbReference>
<dbReference type="InterPro" id="IPR029787">
    <property type="entry name" value="Nucleotide_cyclase"/>
</dbReference>
<sequence>MHKKNTIQSKLNLFIFGIIVLIIIIGCSVAIYIFFTIYEDDVEKHVSAGVYAFEKIVIEDSKSQLLSLTRGVVTLSGEILLNNNLEAKQTLQKYIDYGNNGHLEFVQIKGLGQVNYEKTYCDQSVLEMAAKKIDIKSTEPILWIDGDSETGLHLFSACLINDAAGNPMGEVRMGLQVANQELVEYLHNTSALEATIFSQNTRMATTITKNAVNSIGTTLDPAIASIVLGQGKEYFGKTKILGETYVVAYIPVNNSDNQPVGVLFVGKSMASMVQIQNQIIVAVSMLAIFMILIFYAFSNRWLKINIIKPISWVADAMKTIAKGDYSIVEKLPVAKNEEIEILQTTMQSMVREMVTDKKKLETAAYIDSVTGLSNRVLLYEKYNEGQIARTEKRLSVLFYLDVDNLKYINNLFGHRFGDRLLIQIGEILKGLIKERPEYEVYRISGDEFAICKEDYFEPGEVTELSKLILGTFKKAFTIEEQSVSASVSIGISYNEYCGGVRCGVCTKKCMDNLDTLLKKAELAMNQVKMNGKNNFMLFDPSMNEIMENKASMEQDLKRAIKRGELEIYYQPKFNLEQNRYDGFEALARWNHPIRGFVPPLEFITIAEESNLILELGTWILEQSCGFVREYNRTHHSDYCVAVNVSALQLLNEGFETMVLDTLEATGLDPSYLELEITESVLMDSMDLAVEKLSLLRNKNIGIVLDDFGTGYSSLTYLQSLPITTVKLDKSFVDDIALNEISYEIVSNVIQIAKSIGLEIVVEGIETDEQLQVLKKLKCHKIQGFYFSKPVPGSELEAVLSQYE</sequence>
<evidence type="ECO:0000256" key="6">
    <source>
        <dbReference type="SAM" id="Coils"/>
    </source>
</evidence>
<dbReference type="PROSITE" id="PS50887">
    <property type="entry name" value="GGDEF"/>
    <property type="match status" value="1"/>
</dbReference>
<evidence type="ECO:0000256" key="3">
    <source>
        <dbReference type="ARBA" id="ARBA00022692"/>
    </source>
</evidence>
<dbReference type="STRING" id="52689.AKG39_17785"/>
<feature type="transmembrane region" description="Helical" evidence="7">
    <location>
        <begin position="279"/>
        <end position="298"/>
    </location>
</feature>
<protein>
    <recommendedName>
        <fullName evidence="12">Diguanylate cyclase</fullName>
    </recommendedName>
</protein>
<dbReference type="Proteomes" id="UP000036873">
    <property type="component" value="Unassembled WGS sequence"/>
</dbReference>
<evidence type="ECO:0000259" key="9">
    <source>
        <dbReference type="PROSITE" id="PS50887"/>
    </source>
</evidence>
<dbReference type="InterPro" id="IPR000160">
    <property type="entry name" value="GGDEF_dom"/>
</dbReference>
<evidence type="ECO:0008006" key="12">
    <source>
        <dbReference type="Google" id="ProtNLM"/>
    </source>
</evidence>
<dbReference type="SMART" id="SM00052">
    <property type="entry name" value="EAL"/>
    <property type="match status" value="1"/>
</dbReference>
<comment type="subcellular location">
    <subcellularLocation>
        <location evidence="1">Cell membrane</location>
        <topology evidence="1">Multi-pass membrane protein</topology>
    </subcellularLocation>
</comment>
<evidence type="ECO:0000256" key="7">
    <source>
        <dbReference type="SAM" id="Phobius"/>
    </source>
</evidence>
<dbReference type="InterPro" id="IPR035919">
    <property type="entry name" value="EAL_sf"/>
</dbReference>
<dbReference type="InterPro" id="IPR029151">
    <property type="entry name" value="Sensor-like_sf"/>
</dbReference>
<accession>A0A0L6TVX6</accession>
<dbReference type="InterPro" id="IPR043128">
    <property type="entry name" value="Rev_trsase/Diguanyl_cyclase"/>
</dbReference>
<evidence type="ECO:0000313" key="11">
    <source>
        <dbReference type="Proteomes" id="UP000036873"/>
    </source>
</evidence>
<organism evidence="10 11">
    <name type="scientific">Acetobacterium bakii</name>
    <dbReference type="NCBI Taxonomy" id="52689"/>
    <lineage>
        <taxon>Bacteria</taxon>
        <taxon>Bacillati</taxon>
        <taxon>Bacillota</taxon>
        <taxon>Clostridia</taxon>
        <taxon>Eubacteriales</taxon>
        <taxon>Eubacteriaceae</taxon>
        <taxon>Acetobacterium</taxon>
    </lineage>
</organism>
<evidence type="ECO:0000256" key="5">
    <source>
        <dbReference type="ARBA" id="ARBA00023136"/>
    </source>
</evidence>
<dbReference type="Pfam" id="PF00990">
    <property type="entry name" value="GGDEF"/>
    <property type="match status" value="1"/>
</dbReference>
<keyword evidence="3 7" id="KW-0812">Transmembrane</keyword>
<dbReference type="NCBIfam" id="TIGR00254">
    <property type="entry name" value="GGDEF"/>
    <property type="match status" value="1"/>
</dbReference>
<reference evidence="11" key="1">
    <citation type="submission" date="2015-07" db="EMBL/GenBank/DDBJ databases">
        <title>Draft genome sequence of Acetobacterium bakii DSM 8293, a potential psychrophilic chemical producer through syngas fermentation.</title>
        <authorList>
            <person name="Song Y."/>
            <person name="Hwang S."/>
            <person name="Cho B.-K."/>
        </authorList>
    </citation>
    <scope>NUCLEOTIDE SEQUENCE [LARGE SCALE GENOMIC DNA]</scope>
    <source>
        <strain evidence="11">DSM 8239</strain>
    </source>
</reference>
<dbReference type="PANTHER" id="PTHR33121">
    <property type="entry name" value="CYCLIC DI-GMP PHOSPHODIESTERASE PDEF"/>
    <property type="match status" value="1"/>
</dbReference>
<feature type="domain" description="EAL" evidence="8">
    <location>
        <begin position="549"/>
        <end position="803"/>
    </location>
</feature>
<feature type="coiled-coil region" evidence="6">
    <location>
        <begin position="510"/>
        <end position="562"/>
    </location>
</feature>
<evidence type="ECO:0000256" key="2">
    <source>
        <dbReference type="ARBA" id="ARBA00022475"/>
    </source>
</evidence>
<dbReference type="CDD" id="cd01949">
    <property type="entry name" value="GGDEF"/>
    <property type="match status" value="1"/>
</dbReference>
<dbReference type="InterPro" id="IPR001633">
    <property type="entry name" value="EAL_dom"/>
</dbReference>
<dbReference type="GO" id="GO:0005886">
    <property type="term" value="C:plasma membrane"/>
    <property type="evidence" value="ECO:0007669"/>
    <property type="project" value="UniProtKB-SubCell"/>
</dbReference>
<dbReference type="InterPro" id="IPR033463">
    <property type="entry name" value="sCache_3"/>
</dbReference>
<keyword evidence="4 7" id="KW-1133">Transmembrane helix</keyword>
<evidence type="ECO:0000256" key="1">
    <source>
        <dbReference type="ARBA" id="ARBA00004651"/>
    </source>
</evidence>
<dbReference type="GO" id="GO:0071111">
    <property type="term" value="F:cyclic-guanylate-specific phosphodiesterase activity"/>
    <property type="evidence" value="ECO:0007669"/>
    <property type="project" value="InterPro"/>
</dbReference>
<evidence type="ECO:0000256" key="4">
    <source>
        <dbReference type="ARBA" id="ARBA00022989"/>
    </source>
</evidence>
<dbReference type="Gene3D" id="3.20.20.450">
    <property type="entry name" value="EAL domain"/>
    <property type="match status" value="1"/>
</dbReference>
<evidence type="ECO:0000259" key="8">
    <source>
        <dbReference type="PROSITE" id="PS50883"/>
    </source>
</evidence>
<dbReference type="RefSeq" id="WP_050741746.1">
    <property type="nucleotide sequence ID" value="NZ_LGYO01000062.1"/>
</dbReference>
<dbReference type="SUPFAM" id="SSF103190">
    <property type="entry name" value="Sensory domain-like"/>
    <property type="match status" value="1"/>
</dbReference>
<proteinExistence type="predicted"/>
<dbReference type="SMART" id="SM00267">
    <property type="entry name" value="GGDEF"/>
    <property type="match status" value="1"/>
</dbReference>
<dbReference type="CDD" id="cd06225">
    <property type="entry name" value="HAMP"/>
    <property type="match status" value="1"/>
</dbReference>
<dbReference type="PANTHER" id="PTHR33121:SF70">
    <property type="entry name" value="SIGNALING PROTEIN YKOW"/>
    <property type="match status" value="1"/>
</dbReference>
<keyword evidence="6" id="KW-0175">Coiled coil</keyword>
<dbReference type="PROSITE" id="PS50883">
    <property type="entry name" value="EAL"/>
    <property type="match status" value="1"/>
</dbReference>
<gene>
    <name evidence="10" type="ORF">AKG39_17785</name>
</gene>
<dbReference type="OrthoDB" id="1647636at2"/>
<keyword evidence="5 7" id="KW-0472">Membrane</keyword>
<comment type="caution">
    <text evidence="10">The sequence shown here is derived from an EMBL/GenBank/DDBJ whole genome shotgun (WGS) entry which is preliminary data.</text>
</comment>
<feature type="transmembrane region" description="Helical" evidence="7">
    <location>
        <begin position="12"/>
        <end position="35"/>
    </location>
</feature>
<dbReference type="InterPro" id="IPR050706">
    <property type="entry name" value="Cyclic-di-GMP_PDE-like"/>
</dbReference>
<dbReference type="SUPFAM" id="SSF55073">
    <property type="entry name" value="Nucleotide cyclase"/>
    <property type="match status" value="1"/>
</dbReference>
<name>A0A0L6TVX6_9FIRM</name>
<dbReference type="CDD" id="cd01948">
    <property type="entry name" value="EAL"/>
    <property type="match status" value="1"/>
</dbReference>
<keyword evidence="11" id="KW-1185">Reference proteome</keyword>
<dbReference type="PROSITE" id="PS51257">
    <property type="entry name" value="PROKAR_LIPOPROTEIN"/>
    <property type="match status" value="1"/>
</dbReference>